<dbReference type="PANTHER" id="PTHR33371:SF15">
    <property type="entry name" value="LIPOPROTEIN LPRN"/>
    <property type="match status" value="1"/>
</dbReference>
<organism evidence="2 3">
    <name type="scientific">Rhodococcus triatomae</name>
    <dbReference type="NCBI Taxonomy" id="300028"/>
    <lineage>
        <taxon>Bacteria</taxon>
        <taxon>Bacillati</taxon>
        <taxon>Actinomycetota</taxon>
        <taxon>Actinomycetes</taxon>
        <taxon>Mycobacteriales</taxon>
        <taxon>Nocardiaceae</taxon>
        <taxon>Rhodococcus</taxon>
    </lineage>
</organism>
<dbReference type="Proteomes" id="UP000183263">
    <property type="component" value="Unassembled WGS sequence"/>
</dbReference>
<keyword evidence="3" id="KW-1185">Reference proteome</keyword>
<dbReference type="InterPro" id="IPR005693">
    <property type="entry name" value="Mce"/>
</dbReference>
<dbReference type="EMBL" id="FNDN01000017">
    <property type="protein sequence ID" value="SDJ14852.1"/>
    <property type="molecule type" value="Genomic_DNA"/>
</dbReference>
<protein>
    <submittedName>
        <fullName evidence="2">Phospholipid/cholesterol/gamma-HCH transport system substrate-binding protein</fullName>
    </submittedName>
</protein>
<evidence type="ECO:0000313" key="3">
    <source>
        <dbReference type="Proteomes" id="UP000183263"/>
    </source>
</evidence>
<sequence>MEGNRMASSIQWARIVAAGAGCVVLAGCGAGIQDLPLGRSASATAYDVTVQLATADGLVLGADVRNGQKVIGRVAELRPDQVGAAVRLSLDSTVPLPENVEAAVELPSALGSPFIRLTAPDDPSSRPLRNGDVVPESRTEIGPQVETALATLGTVLTGSGISQLDTIVRELNVAFAGRSGDVRSLTRTMTDLMASASRHQDDFDRAMVLATRVSGQLTAQQQVVDGYLDVVPPVIDVLLRQKDAIASLLNSTAQLAVNANSVLAQSPTGMDAMLSDASTVVGALDSFNDRIGGTLTNMNTFLETFQTAVRGDYLVFDGALDIPGGIDKLLTGGMFLGSNAAPPLETLEDLLTGGAR</sequence>
<name>A0A1G8RCX9_9NOCA</name>
<dbReference type="NCBIfam" id="TIGR00996">
    <property type="entry name" value="Mtu_fam_mce"/>
    <property type="match status" value="1"/>
</dbReference>
<dbReference type="GO" id="GO:0005576">
    <property type="term" value="C:extracellular region"/>
    <property type="evidence" value="ECO:0007669"/>
    <property type="project" value="TreeGrafter"/>
</dbReference>
<gene>
    <name evidence="2" type="ORF">SAMN05444695_11779</name>
</gene>
<dbReference type="AlphaFoldDB" id="A0A1G8RCX9"/>
<dbReference type="Pfam" id="PF02470">
    <property type="entry name" value="MlaD"/>
    <property type="match status" value="1"/>
</dbReference>
<evidence type="ECO:0000313" key="2">
    <source>
        <dbReference type="EMBL" id="SDJ14852.1"/>
    </source>
</evidence>
<dbReference type="InterPro" id="IPR003399">
    <property type="entry name" value="Mce/MlaD"/>
</dbReference>
<dbReference type="RefSeq" id="WP_083343304.1">
    <property type="nucleotide sequence ID" value="NZ_CP048813.1"/>
</dbReference>
<dbReference type="PANTHER" id="PTHR33371">
    <property type="entry name" value="INTERMEMBRANE PHOSPHOLIPID TRANSPORT SYSTEM BINDING PROTEIN MLAD-RELATED"/>
    <property type="match status" value="1"/>
</dbReference>
<reference evidence="2 3" key="1">
    <citation type="submission" date="2016-10" db="EMBL/GenBank/DDBJ databases">
        <authorList>
            <person name="de Groot N.N."/>
        </authorList>
    </citation>
    <scope>NUCLEOTIDE SEQUENCE [LARGE SCALE GENOMIC DNA]</scope>
    <source>
        <strain evidence="2 3">DSM 44892</strain>
    </source>
</reference>
<dbReference type="InterPro" id="IPR052336">
    <property type="entry name" value="MlaD_Phospholipid_Transporter"/>
</dbReference>
<dbReference type="OrthoDB" id="9774928at2"/>
<feature type="domain" description="Mce/MlaD" evidence="1">
    <location>
        <begin position="45"/>
        <end position="119"/>
    </location>
</feature>
<proteinExistence type="predicted"/>
<dbReference type="PROSITE" id="PS51257">
    <property type="entry name" value="PROKAR_LIPOPROTEIN"/>
    <property type="match status" value="1"/>
</dbReference>
<accession>A0A1G8RCX9</accession>
<evidence type="ECO:0000259" key="1">
    <source>
        <dbReference type="Pfam" id="PF02470"/>
    </source>
</evidence>